<dbReference type="OrthoDB" id="306876at2759"/>
<keyword evidence="4 6" id="KW-0472">Membrane</keyword>
<protein>
    <recommendedName>
        <fullName evidence="7">EamA domain-containing protein</fullName>
    </recommendedName>
</protein>
<feature type="transmembrane region" description="Helical" evidence="6">
    <location>
        <begin position="103"/>
        <end position="119"/>
    </location>
</feature>
<name>A0A7M7GMY6_STRPU</name>
<feature type="transmembrane region" description="Helical" evidence="6">
    <location>
        <begin position="341"/>
        <end position="359"/>
    </location>
</feature>
<feature type="transmembrane region" description="Helical" evidence="6">
    <location>
        <begin position="163"/>
        <end position="180"/>
    </location>
</feature>
<reference evidence="8" key="2">
    <citation type="submission" date="2021-01" db="UniProtKB">
        <authorList>
            <consortium name="EnsemblMetazoa"/>
        </authorList>
    </citation>
    <scope>IDENTIFICATION</scope>
</reference>
<evidence type="ECO:0000256" key="5">
    <source>
        <dbReference type="SAM" id="MobiDB-lite"/>
    </source>
</evidence>
<keyword evidence="9" id="KW-1185">Reference proteome</keyword>
<comment type="subcellular location">
    <subcellularLocation>
        <location evidence="1">Membrane</location>
        <topology evidence="1">Multi-pass membrane protein</topology>
    </subcellularLocation>
</comment>
<evidence type="ECO:0000259" key="7">
    <source>
        <dbReference type="Pfam" id="PF00892"/>
    </source>
</evidence>
<keyword evidence="2 6" id="KW-0812">Transmembrane</keyword>
<sequence length="401" mass="43816">MAETFEVHSQEMGENNSAYRDDEICTQICDDVKGSPQELGFVSEEDELDGQKKIKKTMVHESFIKVISKQRAVLYALICALITALAAMAAASLSGSIDPNEINFIRMFIQLLACLPVAVNQRIHFRYSGSAYFLLLMRCVIGAFNSTLIFFIYQIIPVANAKAIQYSAPIFAGLLGCILLKESCSFVETILSFVTLGGVILVAQPPFLFENVESVETVSEAGVLGSILSLLSAFLSALTFIVLRKLSTYRMPAITILTIYSIVGMIISATMTTALRQWTVPGCGLDRFALIGNGILLVMTQALEYLALKIERASTVGLVLSSDVIFSFALEFAIFGVVPNFLTVIGALVIMASLVGLTVKKLCTREKESEDYHEGEGETNTTRTASIRDQKNSTDENKIKS</sequence>
<dbReference type="KEGG" id="spu:100893409"/>
<feature type="region of interest" description="Disordered" evidence="5">
    <location>
        <begin position="368"/>
        <end position="401"/>
    </location>
</feature>
<evidence type="ECO:0000256" key="2">
    <source>
        <dbReference type="ARBA" id="ARBA00022692"/>
    </source>
</evidence>
<evidence type="ECO:0000256" key="1">
    <source>
        <dbReference type="ARBA" id="ARBA00004141"/>
    </source>
</evidence>
<reference evidence="9" key="1">
    <citation type="submission" date="2015-02" db="EMBL/GenBank/DDBJ databases">
        <title>Genome sequencing for Strongylocentrotus purpuratus.</title>
        <authorList>
            <person name="Murali S."/>
            <person name="Liu Y."/>
            <person name="Vee V."/>
            <person name="English A."/>
            <person name="Wang M."/>
            <person name="Skinner E."/>
            <person name="Han Y."/>
            <person name="Muzny D.M."/>
            <person name="Worley K.C."/>
            <person name="Gibbs R.A."/>
        </authorList>
    </citation>
    <scope>NUCLEOTIDE SEQUENCE</scope>
</reference>
<feature type="domain" description="EamA" evidence="7">
    <location>
        <begin position="71"/>
        <end position="202"/>
    </location>
</feature>
<evidence type="ECO:0000256" key="4">
    <source>
        <dbReference type="ARBA" id="ARBA00023136"/>
    </source>
</evidence>
<keyword evidence="3 6" id="KW-1133">Transmembrane helix</keyword>
<dbReference type="InterPro" id="IPR037185">
    <property type="entry name" value="EmrE-like"/>
</dbReference>
<dbReference type="GeneID" id="100893409"/>
<organism evidence="8 9">
    <name type="scientific">Strongylocentrotus purpuratus</name>
    <name type="common">Purple sea urchin</name>
    <dbReference type="NCBI Taxonomy" id="7668"/>
    <lineage>
        <taxon>Eukaryota</taxon>
        <taxon>Metazoa</taxon>
        <taxon>Echinodermata</taxon>
        <taxon>Eleutherozoa</taxon>
        <taxon>Echinozoa</taxon>
        <taxon>Echinoidea</taxon>
        <taxon>Euechinoidea</taxon>
        <taxon>Echinacea</taxon>
        <taxon>Camarodonta</taxon>
        <taxon>Echinidea</taxon>
        <taxon>Strongylocentrotidae</taxon>
        <taxon>Strongylocentrotus</taxon>
    </lineage>
</organism>
<proteinExistence type="predicted"/>
<dbReference type="InParanoid" id="A0A7M7GMY6"/>
<dbReference type="Proteomes" id="UP000007110">
    <property type="component" value="Unassembled WGS sequence"/>
</dbReference>
<evidence type="ECO:0000313" key="9">
    <source>
        <dbReference type="Proteomes" id="UP000007110"/>
    </source>
</evidence>
<feature type="transmembrane region" description="Helical" evidence="6">
    <location>
        <begin position="287"/>
        <end position="308"/>
    </location>
</feature>
<evidence type="ECO:0000313" key="8">
    <source>
        <dbReference type="EnsemblMetazoa" id="XP_003730917"/>
    </source>
</evidence>
<accession>A0A7M7GMY6</accession>
<feature type="compositionally biased region" description="Basic and acidic residues" evidence="5">
    <location>
        <begin position="386"/>
        <end position="401"/>
    </location>
</feature>
<evidence type="ECO:0000256" key="3">
    <source>
        <dbReference type="ARBA" id="ARBA00022989"/>
    </source>
</evidence>
<dbReference type="PANTHER" id="PTHR22911">
    <property type="entry name" value="ACYL-MALONYL CONDENSING ENZYME-RELATED"/>
    <property type="match status" value="1"/>
</dbReference>
<feature type="domain" description="EamA" evidence="7">
    <location>
        <begin position="224"/>
        <end position="357"/>
    </location>
</feature>
<feature type="transmembrane region" description="Helical" evidence="6">
    <location>
        <begin position="315"/>
        <end position="335"/>
    </location>
</feature>
<feature type="transmembrane region" description="Helical" evidence="6">
    <location>
        <begin position="255"/>
        <end position="275"/>
    </location>
</feature>
<dbReference type="PANTHER" id="PTHR22911:SF6">
    <property type="entry name" value="SOLUTE CARRIER FAMILY 35 MEMBER G1"/>
    <property type="match status" value="1"/>
</dbReference>
<dbReference type="AlphaFoldDB" id="A0A7M7GMY6"/>
<dbReference type="GO" id="GO:0016020">
    <property type="term" value="C:membrane"/>
    <property type="evidence" value="ECO:0000318"/>
    <property type="project" value="GO_Central"/>
</dbReference>
<dbReference type="RefSeq" id="XP_003730917.2">
    <property type="nucleotide sequence ID" value="XM_003730869.2"/>
</dbReference>
<dbReference type="InterPro" id="IPR000620">
    <property type="entry name" value="EamA_dom"/>
</dbReference>
<evidence type="ECO:0000256" key="6">
    <source>
        <dbReference type="SAM" id="Phobius"/>
    </source>
</evidence>
<feature type="transmembrane region" description="Helical" evidence="6">
    <location>
        <begin position="131"/>
        <end position="157"/>
    </location>
</feature>
<feature type="transmembrane region" description="Helical" evidence="6">
    <location>
        <begin position="72"/>
        <end position="91"/>
    </location>
</feature>
<dbReference type="SUPFAM" id="SSF103481">
    <property type="entry name" value="Multidrug resistance efflux transporter EmrE"/>
    <property type="match status" value="1"/>
</dbReference>
<dbReference type="Pfam" id="PF00892">
    <property type="entry name" value="EamA"/>
    <property type="match status" value="2"/>
</dbReference>
<feature type="transmembrane region" description="Helical" evidence="6">
    <location>
        <begin position="187"/>
        <end position="209"/>
    </location>
</feature>
<dbReference type="EnsemblMetazoa" id="XM_003730869">
    <property type="protein sequence ID" value="XP_003730917"/>
    <property type="gene ID" value="LOC100893409"/>
</dbReference>
<feature type="transmembrane region" description="Helical" evidence="6">
    <location>
        <begin position="221"/>
        <end position="243"/>
    </location>
</feature>
<dbReference type="OMA" id="ICSATHL"/>